<dbReference type="Proteomes" id="UP000437017">
    <property type="component" value="Unassembled WGS sequence"/>
</dbReference>
<protein>
    <submittedName>
        <fullName evidence="5">Uncharacterized protein</fullName>
    </submittedName>
</protein>
<gene>
    <name evidence="5" type="ORF">E2I00_008606</name>
</gene>
<evidence type="ECO:0000256" key="4">
    <source>
        <dbReference type="ARBA" id="ARBA00022859"/>
    </source>
</evidence>
<keyword evidence="2" id="KW-0963">Cytoplasm</keyword>
<dbReference type="OrthoDB" id="9672204at2759"/>
<sequence>MGGYFTSVCCVDLATILIHSERLKTLKLGNNKIYDAGVKEVCEALKHPKCKLENLGLEMCELTSAYCEDLALAFTACKSLRCMNLEWISLDRDGAVVLCEALISLECDLQMLGLNKSSYDVEIKMLLTEVEETNPHLTISQSLD</sequence>
<keyword evidence="4" id="KW-0391">Immunity</keyword>
<dbReference type="EMBL" id="SGJD01006399">
    <property type="protein sequence ID" value="KAB0389849.1"/>
    <property type="molecule type" value="Genomic_DNA"/>
</dbReference>
<dbReference type="SUPFAM" id="SSF52047">
    <property type="entry name" value="RNI-like"/>
    <property type="match status" value="1"/>
</dbReference>
<evidence type="ECO:0000256" key="3">
    <source>
        <dbReference type="ARBA" id="ARBA00022588"/>
    </source>
</evidence>
<name>A0A643BPG2_BALPH</name>
<keyword evidence="3" id="KW-0399">Innate immunity</keyword>
<dbReference type="Gene3D" id="3.80.10.10">
    <property type="entry name" value="Ribonuclease Inhibitor"/>
    <property type="match status" value="1"/>
</dbReference>
<evidence type="ECO:0000256" key="2">
    <source>
        <dbReference type="ARBA" id="ARBA00022490"/>
    </source>
</evidence>
<evidence type="ECO:0000313" key="6">
    <source>
        <dbReference type="Proteomes" id="UP000437017"/>
    </source>
</evidence>
<organism evidence="5 6">
    <name type="scientific">Balaenoptera physalus</name>
    <name type="common">Fin whale</name>
    <name type="synonym">Balaena physalus</name>
    <dbReference type="NCBI Taxonomy" id="9770"/>
    <lineage>
        <taxon>Eukaryota</taxon>
        <taxon>Metazoa</taxon>
        <taxon>Chordata</taxon>
        <taxon>Craniata</taxon>
        <taxon>Vertebrata</taxon>
        <taxon>Euteleostomi</taxon>
        <taxon>Mammalia</taxon>
        <taxon>Eutheria</taxon>
        <taxon>Laurasiatheria</taxon>
        <taxon>Artiodactyla</taxon>
        <taxon>Whippomorpha</taxon>
        <taxon>Cetacea</taxon>
        <taxon>Mysticeti</taxon>
        <taxon>Balaenopteridae</taxon>
        <taxon>Balaenoptera</taxon>
    </lineage>
</organism>
<dbReference type="InterPro" id="IPR050637">
    <property type="entry name" value="NLRP_innate_immun_reg"/>
</dbReference>
<evidence type="ECO:0000256" key="1">
    <source>
        <dbReference type="ARBA" id="ARBA00004496"/>
    </source>
</evidence>
<dbReference type="SMART" id="SM00368">
    <property type="entry name" value="LRR_RI"/>
    <property type="match status" value="3"/>
</dbReference>
<dbReference type="PANTHER" id="PTHR45690:SF13">
    <property type="entry name" value="NACHT, LRR AND PYD DOMAINS-CONTAINING PROTEIN 9"/>
    <property type="match status" value="1"/>
</dbReference>
<evidence type="ECO:0000313" key="5">
    <source>
        <dbReference type="EMBL" id="KAB0389849.1"/>
    </source>
</evidence>
<dbReference type="AlphaFoldDB" id="A0A643BPG2"/>
<dbReference type="InterPro" id="IPR032675">
    <property type="entry name" value="LRR_dom_sf"/>
</dbReference>
<dbReference type="GO" id="GO:0050727">
    <property type="term" value="P:regulation of inflammatory response"/>
    <property type="evidence" value="ECO:0007669"/>
    <property type="project" value="TreeGrafter"/>
</dbReference>
<keyword evidence="6" id="KW-1185">Reference proteome</keyword>
<reference evidence="5 6" key="1">
    <citation type="journal article" date="2019" name="PLoS ONE">
        <title>Genomic analyses reveal an absence of contemporary introgressive admixture between fin whales and blue whales, despite known hybrids.</title>
        <authorList>
            <person name="Westbury M.V."/>
            <person name="Petersen B."/>
            <person name="Lorenzen E.D."/>
        </authorList>
    </citation>
    <scope>NUCLEOTIDE SEQUENCE [LARGE SCALE GENOMIC DNA]</scope>
    <source>
        <strain evidence="5">FinWhale-01</strain>
    </source>
</reference>
<accession>A0A643BPG2</accession>
<dbReference type="GO" id="GO:0061702">
    <property type="term" value="C:canonical inflammasome complex"/>
    <property type="evidence" value="ECO:0007669"/>
    <property type="project" value="TreeGrafter"/>
</dbReference>
<proteinExistence type="predicted"/>
<comment type="caution">
    <text evidence="5">The sequence shown here is derived from an EMBL/GenBank/DDBJ whole genome shotgun (WGS) entry which is preliminary data.</text>
</comment>
<comment type="subcellular location">
    <subcellularLocation>
        <location evidence="1">Cytoplasm</location>
    </subcellularLocation>
</comment>
<dbReference type="PANTHER" id="PTHR45690">
    <property type="entry name" value="NACHT, LRR AND PYD DOMAINS-CONTAINING PROTEIN 12"/>
    <property type="match status" value="1"/>
</dbReference>